<evidence type="ECO:0000256" key="1">
    <source>
        <dbReference type="ARBA" id="ARBA00023125"/>
    </source>
</evidence>
<feature type="region of interest" description="Disordered" evidence="3">
    <location>
        <begin position="252"/>
        <end position="288"/>
    </location>
</feature>
<evidence type="ECO:0000256" key="2">
    <source>
        <dbReference type="PROSITE-ProRule" id="PRU00850"/>
    </source>
</evidence>
<evidence type="ECO:0000256" key="3">
    <source>
        <dbReference type="SAM" id="MobiDB-lite"/>
    </source>
</evidence>
<dbReference type="GO" id="GO:0003677">
    <property type="term" value="F:DNA binding"/>
    <property type="evidence" value="ECO:0007669"/>
    <property type="project" value="UniProtKB-KW"/>
</dbReference>
<reference evidence="5 6" key="1">
    <citation type="submission" date="2016-07" db="EMBL/GenBank/DDBJ databases">
        <title>Pervasive Adenine N6-methylation of Active Genes in Fungi.</title>
        <authorList>
            <consortium name="DOE Joint Genome Institute"/>
            <person name="Mondo S.J."/>
            <person name="Dannebaum R.O."/>
            <person name="Kuo R.C."/>
            <person name="Labutti K."/>
            <person name="Haridas S."/>
            <person name="Kuo A."/>
            <person name="Salamov A."/>
            <person name="Ahrendt S.R."/>
            <person name="Lipzen A."/>
            <person name="Sullivan W."/>
            <person name="Andreopoulos W.B."/>
            <person name="Clum A."/>
            <person name="Lindquist E."/>
            <person name="Daum C."/>
            <person name="Ramamoorthy G.K."/>
            <person name="Gryganskyi A."/>
            <person name="Culley D."/>
            <person name="Magnuson J.K."/>
            <person name="James T.Y."/>
            <person name="O'Malley M.A."/>
            <person name="Stajich J.E."/>
            <person name="Spatafora J.W."/>
            <person name="Visel A."/>
            <person name="Grigoriev I.V."/>
        </authorList>
    </citation>
    <scope>NUCLEOTIDE SEQUENCE [LARGE SCALE GENOMIC DNA]</scope>
    <source>
        <strain evidence="5 6">CBS 115471</strain>
    </source>
</reference>
<accession>A0A1Y1ZIV1</accession>
<evidence type="ECO:0000259" key="4">
    <source>
        <dbReference type="PROSITE" id="PS51517"/>
    </source>
</evidence>
<feature type="domain" description="NDT80" evidence="4">
    <location>
        <begin position="1"/>
        <end position="249"/>
    </location>
</feature>
<gene>
    <name evidence="5" type="ORF">BCR34DRAFT_665110</name>
</gene>
<protein>
    <recommendedName>
        <fullName evidence="4">NDT80 domain-containing protein</fullName>
    </recommendedName>
</protein>
<evidence type="ECO:0000313" key="5">
    <source>
        <dbReference type="EMBL" id="ORY10190.1"/>
    </source>
</evidence>
<dbReference type="AlphaFoldDB" id="A0A1Y1ZIV1"/>
<dbReference type="InterPro" id="IPR008967">
    <property type="entry name" value="p53-like_TF_DNA-bd_sf"/>
</dbReference>
<dbReference type="GO" id="GO:0000228">
    <property type="term" value="C:nuclear chromosome"/>
    <property type="evidence" value="ECO:0007669"/>
    <property type="project" value="TreeGrafter"/>
</dbReference>
<dbReference type="GO" id="GO:0003700">
    <property type="term" value="F:DNA-binding transcription factor activity"/>
    <property type="evidence" value="ECO:0007669"/>
    <property type="project" value="UniProtKB-UniRule"/>
</dbReference>
<name>A0A1Y1ZIV1_9PLEO</name>
<dbReference type="PROSITE" id="PS51517">
    <property type="entry name" value="NDT80"/>
    <property type="match status" value="1"/>
</dbReference>
<dbReference type="SUPFAM" id="SSF49417">
    <property type="entry name" value="p53-like transcription factors"/>
    <property type="match status" value="1"/>
</dbReference>
<dbReference type="InterPro" id="IPR052605">
    <property type="entry name" value="Fungal_trans_regulator"/>
</dbReference>
<dbReference type="InterPro" id="IPR037141">
    <property type="entry name" value="NDT80_DNA-bd_dom_sf"/>
</dbReference>
<dbReference type="PANTHER" id="PTHR35144:SF2">
    <property type="entry name" value="MEIOSIS-SPECIFIC TRANSCRIPTION FACTOR NDT80"/>
    <property type="match status" value="1"/>
</dbReference>
<dbReference type="PANTHER" id="PTHR35144">
    <property type="entry name" value="MEIOSIS-SPECIFIC TRANSCRIPTION FACTOR NDT80"/>
    <property type="match status" value="1"/>
</dbReference>
<dbReference type="Proteomes" id="UP000193144">
    <property type="component" value="Unassembled WGS sequence"/>
</dbReference>
<dbReference type="GO" id="GO:0045944">
    <property type="term" value="P:positive regulation of transcription by RNA polymerase II"/>
    <property type="evidence" value="ECO:0007669"/>
    <property type="project" value="TreeGrafter"/>
</dbReference>
<sequence length="352" mass="39190">MFPTTLASNDSSATFNDITRLPFGKREDVVQIVRRGGPVNPNINVKADKGFFVSGPSGSWTMYARSELSIGVAYSLHPHHLIEDLKLSCSVTNRPLEIQSFAISLSARPEVTNGYRIELVQNAHNRSRGRHALGKVNLSPMPEGKVLDTTLHTSYGDDPDPFLYCTLRRKTGMRNHPYQHVFERVFLSSVSPKGTPPPSHRLSVRLVVDLWAYTESGDSSAFERTKVATRSSHPVTVIGKIPALLSKNSCRSDGALSGTTRPLRGVSKPGRPRYGETRRTAPSITKVTGSDNSRNLNRFLDICRVGLARESLNGVLPHFEEEHLAKMMEIIEKSWDSFELETEKYLSSLPKY</sequence>
<dbReference type="EMBL" id="MCFA01000076">
    <property type="protein sequence ID" value="ORY10190.1"/>
    <property type="molecule type" value="Genomic_DNA"/>
</dbReference>
<proteinExistence type="predicted"/>
<dbReference type="GO" id="GO:0051321">
    <property type="term" value="P:meiotic cell cycle"/>
    <property type="evidence" value="ECO:0007669"/>
    <property type="project" value="TreeGrafter"/>
</dbReference>
<feature type="DNA-binding region" description="NDT80" evidence="2">
    <location>
        <begin position="1"/>
        <end position="249"/>
    </location>
</feature>
<dbReference type="InterPro" id="IPR024061">
    <property type="entry name" value="NDT80_DNA-bd_dom"/>
</dbReference>
<evidence type="ECO:0000313" key="6">
    <source>
        <dbReference type="Proteomes" id="UP000193144"/>
    </source>
</evidence>
<dbReference type="Gene3D" id="2.60.40.1390">
    <property type="entry name" value="NDT80 DNA-binding domain"/>
    <property type="match status" value="1"/>
</dbReference>
<organism evidence="5 6">
    <name type="scientific">Clohesyomyces aquaticus</name>
    <dbReference type="NCBI Taxonomy" id="1231657"/>
    <lineage>
        <taxon>Eukaryota</taxon>
        <taxon>Fungi</taxon>
        <taxon>Dikarya</taxon>
        <taxon>Ascomycota</taxon>
        <taxon>Pezizomycotina</taxon>
        <taxon>Dothideomycetes</taxon>
        <taxon>Pleosporomycetidae</taxon>
        <taxon>Pleosporales</taxon>
        <taxon>Lindgomycetaceae</taxon>
        <taxon>Clohesyomyces</taxon>
    </lineage>
</organism>
<comment type="caution">
    <text evidence="5">The sequence shown here is derived from an EMBL/GenBank/DDBJ whole genome shotgun (WGS) entry which is preliminary data.</text>
</comment>
<keyword evidence="6" id="KW-1185">Reference proteome</keyword>
<keyword evidence="1 2" id="KW-0238">DNA-binding</keyword>